<keyword evidence="2 4" id="KW-0648">Protein biosynthesis</keyword>
<dbReference type="OrthoDB" id="9809296at2"/>
<dbReference type="SUPFAM" id="SSF55826">
    <property type="entry name" value="YbaK/ProRS associated domain"/>
    <property type="match status" value="1"/>
</dbReference>
<evidence type="ECO:0000313" key="6">
    <source>
        <dbReference type="EMBL" id="EEZ61928.1"/>
    </source>
</evidence>
<dbReference type="HOGENOM" id="CLU_094875_3_0_11"/>
<keyword evidence="3 4" id="KW-0456">Lyase</keyword>
<dbReference type="InterPro" id="IPR007214">
    <property type="entry name" value="YbaK/aa-tRNA-synth-assoc-dom"/>
</dbReference>
<dbReference type="AlphaFoldDB" id="D0WF58"/>
<gene>
    <name evidence="6" type="ORF">HMPREF0762_00570</name>
</gene>
<dbReference type="EMBL" id="ACUX02000005">
    <property type="protein sequence ID" value="EEZ61928.1"/>
    <property type="molecule type" value="Genomic_DNA"/>
</dbReference>
<dbReference type="RefSeq" id="WP_006361819.1">
    <property type="nucleotide sequence ID" value="NZ_GG700630.1"/>
</dbReference>
<evidence type="ECO:0000259" key="5">
    <source>
        <dbReference type="Pfam" id="PF04073"/>
    </source>
</evidence>
<accession>D0WF58</accession>
<proteinExistence type="inferred from homology"/>
<organism evidence="6 7">
    <name type="scientific">Slackia exigua (strain ATCC 700122 / DSM 15923 / CIP 105133 / JCM 11022 / KCTC 5966 / S-7)</name>
    <dbReference type="NCBI Taxonomy" id="649764"/>
    <lineage>
        <taxon>Bacteria</taxon>
        <taxon>Bacillati</taxon>
        <taxon>Actinomycetota</taxon>
        <taxon>Coriobacteriia</taxon>
        <taxon>Eggerthellales</taxon>
        <taxon>Eggerthellaceae</taxon>
        <taxon>Slackia</taxon>
    </lineage>
</organism>
<feature type="domain" description="YbaK/aminoacyl-tRNA synthetase-associated" evidence="5">
    <location>
        <begin position="39"/>
        <end position="154"/>
    </location>
</feature>
<evidence type="ECO:0000256" key="4">
    <source>
        <dbReference type="PIRNR" id="PIRNR006181"/>
    </source>
</evidence>
<dbReference type="GO" id="GO:0016829">
    <property type="term" value="F:lyase activity"/>
    <property type="evidence" value="ECO:0007669"/>
    <property type="project" value="UniProtKB-KW"/>
</dbReference>
<dbReference type="Pfam" id="PF04073">
    <property type="entry name" value="tRNA_edit"/>
    <property type="match status" value="1"/>
</dbReference>
<comment type="caution">
    <text evidence="6">The sequence shown here is derived from an EMBL/GenBank/DDBJ whole genome shotgun (WGS) entry which is preliminary data.</text>
</comment>
<sequence>MPKHHGSTETVEKTNAMRILDAAGVSYRVHPYEENQSLTGVEVARLIGHDPDSFFKTLVTRAKDGSCFVFMVPVACELDLKKAARAAGEKSLSMLKARDLLPTTGYVHGGCSPIGMKKAFPTFIDETAELYDVIACSAGRIGCAMDIRFDDLRRMTGVSAYDITA</sequence>
<evidence type="ECO:0000256" key="3">
    <source>
        <dbReference type="ARBA" id="ARBA00023239"/>
    </source>
</evidence>
<evidence type="ECO:0000256" key="2">
    <source>
        <dbReference type="ARBA" id="ARBA00022917"/>
    </source>
</evidence>
<dbReference type="Proteomes" id="UP000006001">
    <property type="component" value="Unassembled WGS sequence"/>
</dbReference>
<evidence type="ECO:0000256" key="1">
    <source>
        <dbReference type="ARBA" id="ARBA00009798"/>
    </source>
</evidence>
<dbReference type="NCBIfam" id="TIGR00011">
    <property type="entry name" value="YbaK_EbsC"/>
    <property type="match status" value="1"/>
</dbReference>
<dbReference type="CDD" id="cd00002">
    <property type="entry name" value="YbaK_deacylase"/>
    <property type="match status" value="1"/>
</dbReference>
<dbReference type="InterPro" id="IPR004369">
    <property type="entry name" value="Prolyl-tRNA_editing_YbaK/EbsC"/>
</dbReference>
<dbReference type="eggNOG" id="COG2606">
    <property type="taxonomic scope" value="Bacteria"/>
</dbReference>
<dbReference type="EC" id="4.2.-.-" evidence="4"/>
<protein>
    <recommendedName>
        <fullName evidence="4">Cys-tRNA(Pro)/Cys-tRNA(Cys) deacylase</fullName>
        <ecNumber evidence="4">4.2.-.-</ecNumber>
    </recommendedName>
</protein>
<evidence type="ECO:0000313" key="7">
    <source>
        <dbReference type="Proteomes" id="UP000006001"/>
    </source>
</evidence>
<name>D0WF58_SLAES</name>
<dbReference type="Gene3D" id="3.90.960.10">
    <property type="entry name" value="YbaK/aminoacyl-tRNA synthetase-associated domain"/>
    <property type="match status" value="1"/>
</dbReference>
<reference evidence="6" key="1">
    <citation type="submission" date="2009-10" db="EMBL/GenBank/DDBJ databases">
        <authorList>
            <person name="Weinstock G."/>
            <person name="Sodergren E."/>
            <person name="Clifton S."/>
            <person name="Fulton L."/>
            <person name="Fulton B."/>
            <person name="Courtney L."/>
            <person name="Fronick C."/>
            <person name="Harrison M."/>
            <person name="Strong C."/>
            <person name="Farmer C."/>
            <person name="Delahaunty K."/>
            <person name="Markovic C."/>
            <person name="Hall O."/>
            <person name="Minx P."/>
            <person name="Tomlinson C."/>
            <person name="Mitreva M."/>
            <person name="Nelson J."/>
            <person name="Hou S."/>
            <person name="Wollam A."/>
            <person name="Pepin K.H."/>
            <person name="Johnson M."/>
            <person name="Bhonagiri V."/>
            <person name="Nash W.E."/>
            <person name="Warren W."/>
            <person name="Chinwalla A."/>
            <person name="Mardis E.R."/>
            <person name="Wilson R.K."/>
        </authorList>
    </citation>
    <scope>NUCLEOTIDE SEQUENCE [LARGE SCALE GENOMIC DNA]</scope>
    <source>
        <strain evidence="6">ATCC 700122</strain>
    </source>
</reference>
<dbReference type="GO" id="GO:0002161">
    <property type="term" value="F:aminoacyl-tRNA deacylase activity"/>
    <property type="evidence" value="ECO:0007669"/>
    <property type="project" value="InterPro"/>
</dbReference>
<keyword evidence="7" id="KW-1185">Reference proteome</keyword>
<dbReference type="PANTHER" id="PTHR30411:SF0">
    <property type="entry name" value="CYS-TRNA(PRO)_CYS-TRNA(CYS) DEACYLASE YBAK"/>
    <property type="match status" value="1"/>
</dbReference>
<dbReference type="PIRSF" id="PIRSF006181">
    <property type="entry name" value="EbsC_YbaK"/>
    <property type="match status" value="1"/>
</dbReference>
<dbReference type="InterPro" id="IPR036754">
    <property type="entry name" value="YbaK/aa-tRNA-synt-asso_dom_sf"/>
</dbReference>
<dbReference type="PANTHER" id="PTHR30411">
    <property type="entry name" value="CYTOPLASMIC PROTEIN"/>
    <property type="match status" value="1"/>
</dbReference>
<dbReference type="STRING" id="649764.HMPREF0762_00570"/>
<dbReference type="GO" id="GO:0006412">
    <property type="term" value="P:translation"/>
    <property type="evidence" value="ECO:0007669"/>
    <property type="project" value="UniProtKB-KW"/>
</dbReference>
<comment type="similarity">
    <text evidence="1 4">Belongs to the prolyl-tRNA editing family. YbaK/EbsC subfamily.</text>
</comment>
<dbReference type="GeneID" id="85007190"/>